<evidence type="ECO:0000256" key="1">
    <source>
        <dbReference type="SAM" id="MobiDB-lite"/>
    </source>
</evidence>
<dbReference type="EMBL" id="BGZK01000317">
    <property type="protein sequence ID" value="GBP36349.1"/>
    <property type="molecule type" value="Genomic_DNA"/>
</dbReference>
<dbReference type="AlphaFoldDB" id="A0A4C1VCK0"/>
<feature type="compositionally biased region" description="Polar residues" evidence="1">
    <location>
        <begin position="47"/>
        <end position="70"/>
    </location>
</feature>
<proteinExistence type="predicted"/>
<keyword evidence="3" id="KW-1185">Reference proteome</keyword>
<dbReference type="Proteomes" id="UP000299102">
    <property type="component" value="Unassembled WGS sequence"/>
</dbReference>
<accession>A0A4C1VCK0</accession>
<name>A0A4C1VCK0_EUMVA</name>
<feature type="region of interest" description="Disordered" evidence="1">
    <location>
        <begin position="46"/>
        <end position="70"/>
    </location>
</feature>
<evidence type="ECO:0000313" key="3">
    <source>
        <dbReference type="Proteomes" id="UP000299102"/>
    </source>
</evidence>
<reference evidence="2 3" key="1">
    <citation type="journal article" date="2019" name="Commun. Biol.">
        <title>The bagworm genome reveals a unique fibroin gene that provides high tensile strength.</title>
        <authorList>
            <person name="Kono N."/>
            <person name="Nakamura H."/>
            <person name="Ohtoshi R."/>
            <person name="Tomita M."/>
            <person name="Numata K."/>
            <person name="Arakawa K."/>
        </authorList>
    </citation>
    <scope>NUCLEOTIDE SEQUENCE [LARGE SCALE GENOMIC DNA]</scope>
</reference>
<comment type="caution">
    <text evidence="2">The sequence shown here is derived from an EMBL/GenBank/DDBJ whole genome shotgun (WGS) entry which is preliminary data.</text>
</comment>
<sequence length="70" mass="8471">MRNTCVKSETFRELNCERMRRMRYQAWDNYRMLMMSQFTIFHELADNDQSPPGTSSAGRRLSTTDVCRWR</sequence>
<organism evidence="2 3">
    <name type="scientific">Eumeta variegata</name>
    <name type="common">Bagworm moth</name>
    <name type="synonym">Eumeta japonica</name>
    <dbReference type="NCBI Taxonomy" id="151549"/>
    <lineage>
        <taxon>Eukaryota</taxon>
        <taxon>Metazoa</taxon>
        <taxon>Ecdysozoa</taxon>
        <taxon>Arthropoda</taxon>
        <taxon>Hexapoda</taxon>
        <taxon>Insecta</taxon>
        <taxon>Pterygota</taxon>
        <taxon>Neoptera</taxon>
        <taxon>Endopterygota</taxon>
        <taxon>Lepidoptera</taxon>
        <taxon>Glossata</taxon>
        <taxon>Ditrysia</taxon>
        <taxon>Tineoidea</taxon>
        <taxon>Psychidae</taxon>
        <taxon>Oiketicinae</taxon>
        <taxon>Eumeta</taxon>
    </lineage>
</organism>
<gene>
    <name evidence="2" type="ORF">EVAR_22481_1</name>
</gene>
<evidence type="ECO:0000313" key="2">
    <source>
        <dbReference type="EMBL" id="GBP36349.1"/>
    </source>
</evidence>
<protein>
    <submittedName>
        <fullName evidence="2">Uncharacterized protein</fullName>
    </submittedName>
</protein>